<dbReference type="GO" id="GO:0006412">
    <property type="term" value="P:translation"/>
    <property type="evidence" value="ECO:0007669"/>
    <property type="project" value="TreeGrafter"/>
</dbReference>
<evidence type="ECO:0000313" key="6">
    <source>
        <dbReference type="Proteomes" id="UP000034665"/>
    </source>
</evidence>
<evidence type="ECO:0000313" key="5">
    <source>
        <dbReference type="EMBL" id="KKR12241.1"/>
    </source>
</evidence>
<dbReference type="STRING" id="1619013.UT41_C0002G0015"/>
<dbReference type="InterPro" id="IPR035104">
    <property type="entry name" value="Ribosomal_protein_S1-like"/>
</dbReference>
<evidence type="ECO:0000256" key="3">
    <source>
        <dbReference type="ARBA" id="ARBA00023274"/>
    </source>
</evidence>
<evidence type="ECO:0000256" key="1">
    <source>
        <dbReference type="ARBA" id="ARBA00006767"/>
    </source>
</evidence>
<sequence length="388" mass="43097">MVTNINAEVKNSSAMNQLTKADANIISFLKEGDLVEAKLLAKTKRGVHFDLGKYGTGIVYGIELINSRDIVKGMNAGDTVSAKIIMLENNEGYVELSLINAQEQKNWQGLKELKDGDEPFGVKIKGANSGGLVADIHGTKAFLPVSQLSSEHYPRIEKGDQTRILEELKKFVGEELMVKIIDLNPRANKLIISEKEAVEENVRELLGKYAVGDVITGVVSGIADFGAFVRFIDNPGIEGLIHISELDYRLIDTPKEVVKIDEEIKVKIIEIKDDKVFLSLKALKPNPWETVTDKFKEGQEVEGKVYKVNPFGAYIDLGQDLYGLIHVSEFGSPDELKKNMEPGKTHTFTVEAIKPEEKRIILKLKGHKKAAKKEKEVEKEEVAETPEA</sequence>
<comment type="caution">
    <text evidence="5">The sequence shown here is derived from an EMBL/GenBank/DDBJ whole genome shotgun (WGS) entry which is preliminary data.</text>
</comment>
<protein>
    <submittedName>
        <fullName evidence="5">RNA binding S1 domain protein</fullName>
    </submittedName>
</protein>
<dbReference type="GO" id="GO:0003729">
    <property type="term" value="F:mRNA binding"/>
    <property type="evidence" value="ECO:0007669"/>
    <property type="project" value="TreeGrafter"/>
</dbReference>
<keyword evidence="3" id="KW-0687">Ribonucleoprotein</keyword>
<reference evidence="5 6" key="1">
    <citation type="journal article" date="2015" name="Nature">
        <title>rRNA introns, odd ribosomes, and small enigmatic genomes across a large radiation of phyla.</title>
        <authorList>
            <person name="Brown C.T."/>
            <person name="Hug L.A."/>
            <person name="Thomas B.C."/>
            <person name="Sharon I."/>
            <person name="Castelle C.J."/>
            <person name="Singh A."/>
            <person name="Wilkins M.J."/>
            <person name="Williams K.H."/>
            <person name="Banfield J.F."/>
        </authorList>
    </citation>
    <scope>NUCLEOTIDE SEQUENCE [LARGE SCALE GENOMIC DNA]</scope>
</reference>
<name>A0A0G0NHG2_9BACT</name>
<feature type="domain" description="S1 motif" evidence="4">
    <location>
        <begin position="32"/>
        <end position="99"/>
    </location>
</feature>
<dbReference type="PANTHER" id="PTHR10724">
    <property type="entry name" value="30S RIBOSOMAL PROTEIN S1"/>
    <property type="match status" value="1"/>
</dbReference>
<dbReference type="PROSITE" id="PS50126">
    <property type="entry name" value="S1"/>
    <property type="match status" value="4"/>
</dbReference>
<dbReference type="Pfam" id="PF00575">
    <property type="entry name" value="S1"/>
    <property type="match status" value="2"/>
</dbReference>
<feature type="domain" description="S1 motif" evidence="4">
    <location>
        <begin position="298"/>
        <end position="365"/>
    </location>
</feature>
<accession>A0A0G0NHG2</accession>
<dbReference type="InterPro" id="IPR003029">
    <property type="entry name" value="S1_domain"/>
</dbReference>
<dbReference type="SMART" id="SM00316">
    <property type="entry name" value="S1"/>
    <property type="match status" value="4"/>
</dbReference>
<dbReference type="SUPFAM" id="SSF50249">
    <property type="entry name" value="Nucleic acid-binding proteins"/>
    <property type="match status" value="4"/>
</dbReference>
<keyword evidence="2" id="KW-0689">Ribosomal protein</keyword>
<dbReference type="PATRIC" id="fig|1619013.3.peg.667"/>
<dbReference type="PRINTS" id="PR00681">
    <property type="entry name" value="RIBOSOMALS1"/>
</dbReference>
<dbReference type="EMBL" id="LBWR01000002">
    <property type="protein sequence ID" value="KKR12241.1"/>
    <property type="molecule type" value="Genomic_DNA"/>
</dbReference>
<proteinExistence type="inferred from homology"/>
<dbReference type="Proteomes" id="UP000034665">
    <property type="component" value="Unassembled WGS sequence"/>
</dbReference>
<evidence type="ECO:0000256" key="2">
    <source>
        <dbReference type="ARBA" id="ARBA00022980"/>
    </source>
</evidence>
<feature type="domain" description="S1 motif" evidence="4">
    <location>
        <begin position="212"/>
        <end position="281"/>
    </location>
</feature>
<gene>
    <name evidence="5" type="ORF">UT41_C0002G0015</name>
</gene>
<comment type="similarity">
    <text evidence="1">Belongs to the bacterial ribosomal protein bS1 family.</text>
</comment>
<dbReference type="PANTHER" id="PTHR10724:SF7">
    <property type="entry name" value="SMALL RIBOSOMAL SUBUNIT PROTEIN BS1C"/>
    <property type="match status" value="1"/>
</dbReference>
<dbReference type="AlphaFoldDB" id="A0A0G0NHG2"/>
<evidence type="ECO:0000259" key="4">
    <source>
        <dbReference type="PROSITE" id="PS50126"/>
    </source>
</evidence>
<dbReference type="InterPro" id="IPR012340">
    <property type="entry name" value="NA-bd_OB-fold"/>
</dbReference>
<feature type="domain" description="S1 motif" evidence="4">
    <location>
        <begin position="116"/>
        <end position="195"/>
    </location>
</feature>
<dbReference type="Gene3D" id="2.40.50.140">
    <property type="entry name" value="Nucleic acid-binding proteins"/>
    <property type="match status" value="4"/>
</dbReference>
<dbReference type="GO" id="GO:0003735">
    <property type="term" value="F:structural constituent of ribosome"/>
    <property type="evidence" value="ECO:0007669"/>
    <property type="project" value="TreeGrafter"/>
</dbReference>
<organism evidence="5 6">
    <name type="scientific">Candidatus Wolfebacteria bacterium GW2011_GWC2_39_22</name>
    <dbReference type="NCBI Taxonomy" id="1619013"/>
    <lineage>
        <taxon>Bacteria</taxon>
        <taxon>Candidatus Wolfeibacteriota</taxon>
    </lineage>
</organism>
<dbReference type="CDD" id="cd04465">
    <property type="entry name" value="S1_RPS1_repeat_ec2_hs2"/>
    <property type="match status" value="1"/>
</dbReference>
<dbReference type="InterPro" id="IPR050437">
    <property type="entry name" value="Ribos_protein_bS1-like"/>
</dbReference>